<dbReference type="Proteomes" id="UP000749471">
    <property type="component" value="Unassembled WGS sequence"/>
</dbReference>
<dbReference type="PANTHER" id="PTHR48111">
    <property type="entry name" value="REGULATOR OF RPOS"/>
    <property type="match status" value="1"/>
</dbReference>
<evidence type="ECO:0000313" key="11">
    <source>
        <dbReference type="Proteomes" id="UP000749471"/>
    </source>
</evidence>
<keyword evidence="1 6" id="KW-0597">Phosphoprotein</keyword>
<evidence type="ECO:0000256" key="1">
    <source>
        <dbReference type="ARBA" id="ARBA00022553"/>
    </source>
</evidence>
<dbReference type="CDD" id="cd17574">
    <property type="entry name" value="REC_OmpR"/>
    <property type="match status" value="1"/>
</dbReference>
<keyword evidence="3" id="KW-0805">Transcription regulation</keyword>
<comment type="caution">
    <text evidence="10">The sequence shown here is derived from an EMBL/GenBank/DDBJ whole genome shotgun (WGS) entry which is preliminary data.</text>
</comment>
<dbReference type="Pfam" id="PF00486">
    <property type="entry name" value="Trans_reg_C"/>
    <property type="match status" value="1"/>
</dbReference>
<evidence type="ECO:0000256" key="6">
    <source>
        <dbReference type="PROSITE-ProRule" id="PRU00169"/>
    </source>
</evidence>
<evidence type="ECO:0000259" key="8">
    <source>
        <dbReference type="PROSITE" id="PS50110"/>
    </source>
</evidence>
<reference evidence="10 11" key="1">
    <citation type="submission" date="2021-06" db="EMBL/GenBank/DDBJ databases">
        <authorList>
            <person name="Sun Q."/>
            <person name="Li D."/>
        </authorList>
    </citation>
    <scope>NUCLEOTIDE SEQUENCE [LARGE SCALE GENOMIC DNA]</scope>
    <source>
        <strain evidence="10 11">MSJ-40</strain>
    </source>
</reference>
<name>A0ABS6E520_9FIRM</name>
<dbReference type="EMBL" id="JAHLPM010000005">
    <property type="protein sequence ID" value="MBU5437921.1"/>
    <property type="molecule type" value="Genomic_DNA"/>
</dbReference>
<dbReference type="PANTHER" id="PTHR48111:SF21">
    <property type="entry name" value="DNA-BINDING DUAL MASTER TRANSCRIPTIONAL REGULATOR RPAA"/>
    <property type="match status" value="1"/>
</dbReference>
<evidence type="ECO:0000256" key="3">
    <source>
        <dbReference type="ARBA" id="ARBA00023015"/>
    </source>
</evidence>
<feature type="modified residue" description="4-aspartylphosphate" evidence="6">
    <location>
        <position position="52"/>
    </location>
</feature>
<evidence type="ECO:0000256" key="7">
    <source>
        <dbReference type="PROSITE-ProRule" id="PRU01091"/>
    </source>
</evidence>
<keyword evidence="2" id="KW-0902">Two-component regulatory system</keyword>
<dbReference type="InterPro" id="IPR001789">
    <property type="entry name" value="Sig_transdc_resp-reg_receiver"/>
</dbReference>
<keyword evidence="11" id="KW-1185">Reference proteome</keyword>
<dbReference type="InterPro" id="IPR001867">
    <property type="entry name" value="OmpR/PhoB-type_DNA-bd"/>
</dbReference>
<dbReference type="PROSITE" id="PS50110">
    <property type="entry name" value="RESPONSE_REGULATORY"/>
    <property type="match status" value="1"/>
</dbReference>
<evidence type="ECO:0000256" key="4">
    <source>
        <dbReference type="ARBA" id="ARBA00023125"/>
    </source>
</evidence>
<organism evidence="10 11">
    <name type="scientific">Tissierella simiarum</name>
    <dbReference type="NCBI Taxonomy" id="2841534"/>
    <lineage>
        <taxon>Bacteria</taxon>
        <taxon>Bacillati</taxon>
        <taxon>Bacillota</taxon>
        <taxon>Tissierellia</taxon>
        <taxon>Tissierellales</taxon>
        <taxon>Tissierellaceae</taxon>
        <taxon>Tissierella</taxon>
    </lineage>
</organism>
<dbReference type="Pfam" id="PF00072">
    <property type="entry name" value="Response_reg"/>
    <property type="match status" value="1"/>
</dbReference>
<accession>A0ABS6E520</accession>
<dbReference type="InterPro" id="IPR039420">
    <property type="entry name" value="WalR-like"/>
</dbReference>
<feature type="DNA-binding region" description="OmpR/PhoB-type" evidence="7">
    <location>
        <begin position="129"/>
        <end position="225"/>
    </location>
</feature>
<dbReference type="SMART" id="SM00448">
    <property type="entry name" value="REC"/>
    <property type="match status" value="1"/>
</dbReference>
<keyword evidence="4 7" id="KW-0238">DNA-binding</keyword>
<dbReference type="CDD" id="cd00383">
    <property type="entry name" value="trans_reg_C"/>
    <property type="match status" value="1"/>
</dbReference>
<evidence type="ECO:0000256" key="2">
    <source>
        <dbReference type="ARBA" id="ARBA00023012"/>
    </source>
</evidence>
<evidence type="ECO:0000256" key="5">
    <source>
        <dbReference type="ARBA" id="ARBA00023163"/>
    </source>
</evidence>
<protein>
    <submittedName>
        <fullName evidence="10">Response regulator transcription factor</fullName>
    </submittedName>
</protein>
<evidence type="ECO:0000259" key="9">
    <source>
        <dbReference type="PROSITE" id="PS51755"/>
    </source>
</evidence>
<feature type="domain" description="Response regulatory" evidence="8">
    <location>
        <begin position="3"/>
        <end position="116"/>
    </location>
</feature>
<keyword evidence="5" id="KW-0804">Transcription</keyword>
<dbReference type="RefSeq" id="WP_216518538.1">
    <property type="nucleotide sequence ID" value="NZ_JAHLPM010000005.1"/>
</dbReference>
<gene>
    <name evidence="10" type="ORF">KQI42_07875</name>
</gene>
<proteinExistence type="predicted"/>
<sequence>MFKILVVDDEEKIREVIREYGEFEGHGVWEAKDGMEAIDMCKEQDFDVIVMDIMMPKLDGFSAYKEIRKIKDIPVLMLSARGEEYDKLFGFEIGIDDYVVKPFSPKEVMARLNVIVSRHNKIHGNTDLNQRYKFEGLEIDMIGRNVFVDGVKVDMTPKEYDLLFYLVKNKNVALTRDKLLDEVWGFDFVGDDRTVDTHIKMLRSSIGIYRDFIVTLRGLGYKFEDIK</sequence>
<dbReference type="SMART" id="SM00862">
    <property type="entry name" value="Trans_reg_C"/>
    <property type="match status" value="1"/>
</dbReference>
<feature type="domain" description="OmpR/PhoB-type" evidence="9">
    <location>
        <begin position="129"/>
        <end position="225"/>
    </location>
</feature>
<evidence type="ECO:0000313" key="10">
    <source>
        <dbReference type="EMBL" id="MBU5437921.1"/>
    </source>
</evidence>
<dbReference type="PROSITE" id="PS51755">
    <property type="entry name" value="OMPR_PHOB"/>
    <property type="match status" value="1"/>
</dbReference>